<comment type="caution">
    <text evidence="2">The sequence shown here is derived from an EMBL/GenBank/DDBJ whole genome shotgun (WGS) entry which is preliminary data.</text>
</comment>
<feature type="domain" description="DUF6533" evidence="1">
    <location>
        <begin position="1"/>
        <end position="41"/>
    </location>
</feature>
<evidence type="ECO:0000259" key="1">
    <source>
        <dbReference type="Pfam" id="PF20151"/>
    </source>
</evidence>
<evidence type="ECO:0000313" key="3">
    <source>
        <dbReference type="Proteomes" id="UP000772434"/>
    </source>
</evidence>
<reference evidence="2" key="1">
    <citation type="submission" date="2020-11" db="EMBL/GenBank/DDBJ databases">
        <authorList>
            <consortium name="DOE Joint Genome Institute"/>
            <person name="Ahrendt S."/>
            <person name="Riley R."/>
            <person name="Andreopoulos W."/>
            <person name="Labutti K."/>
            <person name="Pangilinan J."/>
            <person name="Ruiz-Duenas F.J."/>
            <person name="Barrasa J.M."/>
            <person name="Sanchez-Garcia M."/>
            <person name="Camarero S."/>
            <person name="Miyauchi S."/>
            <person name="Serrano A."/>
            <person name="Linde D."/>
            <person name="Babiker R."/>
            <person name="Drula E."/>
            <person name="Ayuso-Fernandez I."/>
            <person name="Pacheco R."/>
            <person name="Padilla G."/>
            <person name="Ferreira P."/>
            <person name="Barriuso J."/>
            <person name="Kellner H."/>
            <person name="Castanera R."/>
            <person name="Alfaro M."/>
            <person name="Ramirez L."/>
            <person name="Pisabarro A.G."/>
            <person name="Kuo A."/>
            <person name="Tritt A."/>
            <person name="Lipzen A."/>
            <person name="He G."/>
            <person name="Yan M."/>
            <person name="Ng V."/>
            <person name="Cullen D."/>
            <person name="Martin F."/>
            <person name="Rosso M.-N."/>
            <person name="Henrissat B."/>
            <person name="Hibbett D."/>
            <person name="Martinez A.T."/>
            <person name="Grigoriev I.V."/>
        </authorList>
    </citation>
    <scope>NUCLEOTIDE SEQUENCE</scope>
    <source>
        <strain evidence="2">AH 40177</strain>
    </source>
</reference>
<organism evidence="2 3">
    <name type="scientific">Rhodocollybia butyracea</name>
    <dbReference type="NCBI Taxonomy" id="206335"/>
    <lineage>
        <taxon>Eukaryota</taxon>
        <taxon>Fungi</taxon>
        <taxon>Dikarya</taxon>
        <taxon>Basidiomycota</taxon>
        <taxon>Agaricomycotina</taxon>
        <taxon>Agaricomycetes</taxon>
        <taxon>Agaricomycetidae</taxon>
        <taxon>Agaricales</taxon>
        <taxon>Marasmiineae</taxon>
        <taxon>Omphalotaceae</taxon>
        <taxon>Rhodocollybia</taxon>
    </lineage>
</organism>
<evidence type="ECO:0000313" key="2">
    <source>
        <dbReference type="EMBL" id="KAF9078257.1"/>
    </source>
</evidence>
<dbReference type="InterPro" id="IPR045340">
    <property type="entry name" value="DUF6533"/>
</dbReference>
<dbReference type="Pfam" id="PF20151">
    <property type="entry name" value="DUF6533"/>
    <property type="match status" value="1"/>
</dbReference>
<name>A0A9P5UGD1_9AGAR</name>
<feature type="non-terminal residue" evidence="2">
    <location>
        <position position="267"/>
    </location>
</feature>
<accession>A0A9P5UGD1</accession>
<dbReference type="OrthoDB" id="2675435at2759"/>
<dbReference type="AlphaFoldDB" id="A0A9P5UGD1"/>
<dbReference type="EMBL" id="JADNRY010000002">
    <property type="protein sequence ID" value="KAF9078257.1"/>
    <property type="molecule type" value="Genomic_DNA"/>
</dbReference>
<proteinExistence type="predicted"/>
<sequence>SAVLFFYDFFLTLPTEFRLIWSRRLTGSSILFILSRYNFLLLIHLQIPSFESYQSYPSLSPSNAHLQHVPFPFLILPALASPLMLNQMLDTNTWSTASTVINSFLTSLENILINRFVLNLRAFSNRTIQHSVKAPSNTTAPPLSVLDFAENRFLGNIGAPLDYNQWDDVDELEDEVEQGDENIELEIPDNTVNPLTTLVPVVSSGVISLFNLLVDDFRCSRSMITSKEVQLALCLCRGKWVIVEYFSVTKSLVSGGASSEGNSTARQ</sequence>
<keyword evidence="3" id="KW-1185">Reference proteome</keyword>
<dbReference type="Proteomes" id="UP000772434">
    <property type="component" value="Unassembled WGS sequence"/>
</dbReference>
<protein>
    <recommendedName>
        <fullName evidence="1">DUF6533 domain-containing protein</fullName>
    </recommendedName>
</protein>
<gene>
    <name evidence="2" type="ORF">BDP27DRAFT_1207250</name>
</gene>